<evidence type="ECO:0000313" key="1">
    <source>
        <dbReference type="EMBL" id="GFG48926.1"/>
    </source>
</evidence>
<accession>A0A7I9VVE6</accession>
<name>A0A7I9VVE6_MYCAG</name>
<dbReference type="AlphaFoldDB" id="A0A7I9VVE6"/>
<comment type="caution">
    <text evidence="1">The sequence shown here is derived from an EMBL/GenBank/DDBJ whole genome shotgun (WGS) entry which is preliminary data.</text>
</comment>
<gene>
    <name evidence="1" type="ORF">MAGR_03670</name>
</gene>
<sequence>MNSDMSTEPDEIRARIAALLAELPDIEGPGADEVDIDGVAARLEEAHDLLVQALESVEKGPAPAESADG</sequence>
<reference evidence="1 2" key="1">
    <citation type="journal article" date="2019" name="Emerg. Microbes Infect.">
        <title>Comprehensive subspecies identification of 175 nontuberculous mycobacteria species based on 7547 genomic profiles.</title>
        <authorList>
            <person name="Matsumoto Y."/>
            <person name="Kinjo T."/>
            <person name="Motooka D."/>
            <person name="Nabeya D."/>
            <person name="Jung N."/>
            <person name="Uechi K."/>
            <person name="Horii T."/>
            <person name="Iida T."/>
            <person name="Fujita J."/>
            <person name="Nakamura S."/>
        </authorList>
    </citation>
    <scope>NUCLEOTIDE SEQUENCE [LARGE SCALE GENOMIC DNA]</scope>
    <source>
        <strain evidence="1 2">JCM 6377</strain>
    </source>
</reference>
<dbReference type="Proteomes" id="UP000465302">
    <property type="component" value="Unassembled WGS sequence"/>
</dbReference>
<dbReference type="EMBL" id="BLKS01000001">
    <property type="protein sequence ID" value="GFG48926.1"/>
    <property type="molecule type" value="Genomic_DNA"/>
</dbReference>
<organism evidence="1 2">
    <name type="scientific">Mycolicibacterium agri</name>
    <name type="common">Mycobacterium agri</name>
    <dbReference type="NCBI Taxonomy" id="36811"/>
    <lineage>
        <taxon>Bacteria</taxon>
        <taxon>Bacillati</taxon>
        <taxon>Actinomycetota</taxon>
        <taxon>Actinomycetes</taxon>
        <taxon>Mycobacteriales</taxon>
        <taxon>Mycobacteriaceae</taxon>
        <taxon>Mycolicibacterium</taxon>
    </lineage>
</organism>
<proteinExistence type="predicted"/>
<evidence type="ECO:0000313" key="2">
    <source>
        <dbReference type="Proteomes" id="UP000465302"/>
    </source>
</evidence>
<protein>
    <submittedName>
        <fullName evidence="1">Uncharacterized protein</fullName>
    </submittedName>
</protein>